<reference evidence="3 4" key="1">
    <citation type="submission" date="2023-04" db="EMBL/GenBank/DDBJ databases">
        <title>Genome Sequence of Selenomonas sputigena ATCC 33150.</title>
        <authorList>
            <person name="Miller D.P."/>
            <person name="Anvari S."/>
            <person name="Polson S.W."/>
            <person name="Macdonald M."/>
            <person name="Mcdowell J.V."/>
        </authorList>
    </citation>
    <scope>NUCLEOTIDE SEQUENCE [LARGE SCALE GENOMIC DNA]</scope>
    <source>
        <strain evidence="3 4">ATCC 33150</strain>
    </source>
</reference>
<evidence type="ECO:0000259" key="2">
    <source>
        <dbReference type="Pfam" id="PF01613"/>
    </source>
</evidence>
<accession>A0ABV3X607</accession>
<dbReference type="GO" id="GO:0016491">
    <property type="term" value="F:oxidoreductase activity"/>
    <property type="evidence" value="ECO:0007669"/>
    <property type="project" value="UniProtKB-KW"/>
</dbReference>
<dbReference type="Gene3D" id="2.30.110.10">
    <property type="entry name" value="Electron Transport, Fmn-binding Protein, Chain A"/>
    <property type="match status" value="1"/>
</dbReference>
<dbReference type="EMBL" id="JARVLH010000003">
    <property type="protein sequence ID" value="MEX5285220.1"/>
    <property type="molecule type" value="Genomic_DNA"/>
</dbReference>
<evidence type="ECO:0000256" key="1">
    <source>
        <dbReference type="ARBA" id="ARBA00038054"/>
    </source>
</evidence>
<comment type="similarity">
    <text evidence="1">Belongs to the flavoredoxin family.</text>
</comment>
<dbReference type="Proteomes" id="UP001559623">
    <property type="component" value="Unassembled WGS sequence"/>
</dbReference>
<name>A0ABV3X607_9FIRM</name>
<dbReference type="InterPro" id="IPR052174">
    <property type="entry name" value="Flavoredoxin"/>
</dbReference>
<dbReference type="Pfam" id="PF01613">
    <property type="entry name" value="Flavin_Reduct"/>
    <property type="match status" value="1"/>
</dbReference>
<dbReference type="RefSeq" id="WP_368846946.1">
    <property type="nucleotide sequence ID" value="NZ_CP194411.1"/>
</dbReference>
<comment type="caution">
    <text evidence="3">The sequence shown here is derived from an EMBL/GenBank/DDBJ whole genome shotgun (WGS) entry which is preliminary data.</text>
</comment>
<keyword evidence="3" id="KW-0560">Oxidoreductase</keyword>
<evidence type="ECO:0000313" key="3">
    <source>
        <dbReference type="EMBL" id="MEX5285220.1"/>
    </source>
</evidence>
<dbReference type="EC" id="1.5.1.-" evidence="3"/>
<organism evidence="3 4">
    <name type="scientific">Selenomonas sputigena</name>
    <dbReference type="NCBI Taxonomy" id="69823"/>
    <lineage>
        <taxon>Bacteria</taxon>
        <taxon>Bacillati</taxon>
        <taxon>Bacillota</taxon>
        <taxon>Negativicutes</taxon>
        <taxon>Selenomonadales</taxon>
        <taxon>Selenomonadaceae</taxon>
        <taxon>Selenomonas</taxon>
    </lineage>
</organism>
<gene>
    <name evidence="3" type="ORF">QCO44_06145</name>
</gene>
<evidence type="ECO:0000313" key="4">
    <source>
        <dbReference type="Proteomes" id="UP001559623"/>
    </source>
</evidence>
<dbReference type="PANTHER" id="PTHR43567:SF5">
    <property type="entry name" value="HYPOTHETICAL CYTOSOLIC PROTEIN"/>
    <property type="match status" value="1"/>
</dbReference>
<sequence length="168" mass="19173">MAFREIQPTELKDNVFRMIGGDWLLLSGEAEGKANAMTASWGGMGVLWGKPVVFIFIRPQRYTKEFVDKAEGFALSVLDGSYRQTLNYFGTVSGRTEDKIKKAGLTPLSENGRTYFTEARLALLCRKLYAQPLDPACFIDKLPDEKWYPEKDYHTMYVAEIEKVLVRE</sequence>
<keyword evidence="4" id="KW-1185">Reference proteome</keyword>
<feature type="domain" description="Flavin reductase like" evidence="2">
    <location>
        <begin position="27"/>
        <end position="167"/>
    </location>
</feature>
<dbReference type="PANTHER" id="PTHR43567">
    <property type="entry name" value="FLAVOREDOXIN-RELATED-RELATED"/>
    <property type="match status" value="1"/>
</dbReference>
<protein>
    <submittedName>
        <fullName evidence="3">Flavin reductase family protein</fullName>
        <ecNumber evidence="3">1.5.1.-</ecNumber>
    </submittedName>
</protein>
<dbReference type="InterPro" id="IPR002563">
    <property type="entry name" value="Flavin_Rdtase-like_dom"/>
</dbReference>
<dbReference type="SUPFAM" id="SSF50475">
    <property type="entry name" value="FMN-binding split barrel"/>
    <property type="match status" value="1"/>
</dbReference>
<proteinExistence type="inferred from homology"/>
<dbReference type="InterPro" id="IPR012349">
    <property type="entry name" value="Split_barrel_FMN-bd"/>
</dbReference>